<proteinExistence type="inferred from homology"/>
<evidence type="ECO:0000256" key="7">
    <source>
        <dbReference type="ARBA" id="ARBA00023065"/>
    </source>
</evidence>
<dbReference type="GO" id="GO:0005886">
    <property type="term" value="C:plasma membrane"/>
    <property type="evidence" value="ECO:0007669"/>
    <property type="project" value="TreeGrafter"/>
</dbReference>
<dbReference type="EMBL" id="FOHK01000003">
    <property type="protein sequence ID" value="SES94177.1"/>
    <property type="molecule type" value="Genomic_DNA"/>
</dbReference>
<feature type="domain" description="Cation efflux protein cytoplasmic" evidence="11">
    <location>
        <begin position="211"/>
        <end position="280"/>
    </location>
</feature>
<dbReference type="NCBIfam" id="TIGR01297">
    <property type="entry name" value="CDF"/>
    <property type="match status" value="1"/>
</dbReference>
<sequence length="287" mass="31602">MGHHHDHHHHGDSKLTLAVIINILLTIAQVIGGLVSGSLSLIADALHNLSDAGAILVAIFARKISRRPQDSLMSYGYKRAEIVGTLINSTTLILIGLYLIYEAGVKYFDPTPINGWIVLIIASIAFVIDLATAFLTYSAGAKDNMNIRAAFIHNLSDAMASLAVVAAGLLIIFFELYFVDVLATLAISIYVIYHGFLLLKRCILIIMQAVPDGISLRQVQADIESLTDVVSAKHIHIWQLDEHDICLEVHITHTPADFEQLKTEIRDLLKDKYHIDHTTIEPSVISA</sequence>
<keyword evidence="3" id="KW-0813">Transport</keyword>
<evidence type="ECO:0000256" key="5">
    <source>
        <dbReference type="ARBA" id="ARBA00022906"/>
    </source>
</evidence>
<keyword evidence="5" id="KW-0862">Zinc</keyword>
<dbReference type="InterPro" id="IPR036837">
    <property type="entry name" value="Cation_efflux_CTD_sf"/>
</dbReference>
<keyword evidence="4 9" id="KW-0812">Transmembrane</keyword>
<dbReference type="Proteomes" id="UP000199308">
    <property type="component" value="Unassembled WGS sequence"/>
</dbReference>
<evidence type="ECO:0000256" key="8">
    <source>
        <dbReference type="ARBA" id="ARBA00023136"/>
    </source>
</evidence>
<evidence type="ECO:0000259" key="10">
    <source>
        <dbReference type="Pfam" id="PF01545"/>
    </source>
</evidence>
<dbReference type="InterPro" id="IPR058533">
    <property type="entry name" value="Cation_efflux_TM"/>
</dbReference>
<keyword evidence="8 9" id="KW-0472">Membrane</keyword>
<feature type="transmembrane region" description="Helical" evidence="9">
    <location>
        <begin position="113"/>
        <end position="137"/>
    </location>
</feature>
<feature type="transmembrane region" description="Helical" evidence="9">
    <location>
        <begin position="15"/>
        <end position="35"/>
    </location>
</feature>
<evidence type="ECO:0000256" key="9">
    <source>
        <dbReference type="SAM" id="Phobius"/>
    </source>
</evidence>
<dbReference type="RefSeq" id="WP_093327757.1">
    <property type="nucleotide sequence ID" value="NZ_AP027363.1"/>
</dbReference>
<dbReference type="AlphaFoldDB" id="A0A1I0AIQ3"/>
<dbReference type="InterPro" id="IPR027470">
    <property type="entry name" value="Cation_efflux_CTD"/>
</dbReference>
<evidence type="ECO:0000256" key="3">
    <source>
        <dbReference type="ARBA" id="ARBA00022448"/>
    </source>
</evidence>
<dbReference type="InterPro" id="IPR002524">
    <property type="entry name" value="Cation_efflux"/>
</dbReference>
<accession>A0A1I0AIQ3</accession>
<reference evidence="12 13" key="1">
    <citation type="submission" date="2016-10" db="EMBL/GenBank/DDBJ databases">
        <authorList>
            <person name="de Groot N.N."/>
        </authorList>
    </citation>
    <scope>NUCLEOTIDE SEQUENCE [LARGE SCALE GENOMIC DNA]</scope>
    <source>
        <strain evidence="12 13">DSM 19706</strain>
    </source>
</reference>
<dbReference type="SUPFAM" id="SSF161111">
    <property type="entry name" value="Cation efflux protein transmembrane domain-like"/>
    <property type="match status" value="1"/>
</dbReference>
<keyword evidence="13" id="KW-1185">Reference proteome</keyword>
<feature type="transmembrane region" description="Helical" evidence="9">
    <location>
        <begin position="182"/>
        <end position="199"/>
    </location>
</feature>
<evidence type="ECO:0000313" key="12">
    <source>
        <dbReference type="EMBL" id="SES94177.1"/>
    </source>
</evidence>
<evidence type="ECO:0000313" key="13">
    <source>
        <dbReference type="Proteomes" id="UP000199308"/>
    </source>
</evidence>
<keyword evidence="6 9" id="KW-1133">Transmembrane helix</keyword>
<dbReference type="InterPro" id="IPR027469">
    <property type="entry name" value="Cation_efflux_TMD_sf"/>
</dbReference>
<evidence type="ECO:0000256" key="4">
    <source>
        <dbReference type="ARBA" id="ARBA00022692"/>
    </source>
</evidence>
<evidence type="ECO:0000256" key="2">
    <source>
        <dbReference type="ARBA" id="ARBA00008873"/>
    </source>
</evidence>
<comment type="similarity">
    <text evidence="2">Belongs to the cation diffusion facilitator (CDF) transporter (TC 2.A.4) family. SLC30A subfamily.</text>
</comment>
<dbReference type="OrthoDB" id="9809646at2"/>
<dbReference type="InterPro" id="IPR050681">
    <property type="entry name" value="CDF/SLC30A"/>
</dbReference>
<dbReference type="Pfam" id="PF01545">
    <property type="entry name" value="Cation_efflux"/>
    <property type="match status" value="1"/>
</dbReference>
<dbReference type="STRING" id="349064.SAMN05660429_00722"/>
<gene>
    <name evidence="12" type="ORF">SAMN05660429_00722</name>
</gene>
<comment type="subcellular location">
    <subcellularLocation>
        <location evidence="1">Membrane</location>
        <topology evidence="1">Multi-pass membrane protein</topology>
    </subcellularLocation>
</comment>
<evidence type="ECO:0000259" key="11">
    <source>
        <dbReference type="Pfam" id="PF16916"/>
    </source>
</evidence>
<dbReference type="Gene3D" id="1.20.1510.10">
    <property type="entry name" value="Cation efflux protein transmembrane domain"/>
    <property type="match status" value="1"/>
</dbReference>
<keyword evidence="7" id="KW-0406">Ion transport</keyword>
<evidence type="ECO:0000256" key="6">
    <source>
        <dbReference type="ARBA" id="ARBA00022989"/>
    </source>
</evidence>
<keyword evidence="5" id="KW-0864">Zinc transport</keyword>
<dbReference type="PANTHER" id="PTHR11562">
    <property type="entry name" value="CATION EFFLUX PROTEIN/ ZINC TRANSPORTER"/>
    <property type="match status" value="1"/>
</dbReference>
<dbReference type="SUPFAM" id="SSF160240">
    <property type="entry name" value="Cation efflux protein cytoplasmic domain-like"/>
    <property type="match status" value="1"/>
</dbReference>
<name>A0A1I0AIQ3_THASX</name>
<feature type="transmembrane region" description="Helical" evidence="9">
    <location>
        <begin position="82"/>
        <end position="101"/>
    </location>
</feature>
<feature type="transmembrane region" description="Helical" evidence="9">
    <location>
        <begin position="158"/>
        <end position="176"/>
    </location>
</feature>
<feature type="domain" description="Cation efflux protein transmembrane" evidence="10">
    <location>
        <begin position="15"/>
        <end position="207"/>
    </location>
</feature>
<dbReference type="GO" id="GO:0005385">
    <property type="term" value="F:zinc ion transmembrane transporter activity"/>
    <property type="evidence" value="ECO:0007669"/>
    <property type="project" value="TreeGrafter"/>
</dbReference>
<protein>
    <submittedName>
        <fullName evidence="12">Cobalt-zinc-cadmium efflux system protein</fullName>
    </submittedName>
</protein>
<evidence type="ECO:0000256" key="1">
    <source>
        <dbReference type="ARBA" id="ARBA00004141"/>
    </source>
</evidence>
<dbReference type="Pfam" id="PF16916">
    <property type="entry name" value="ZT_dimer"/>
    <property type="match status" value="1"/>
</dbReference>
<organism evidence="12 13">
    <name type="scientific">Thalassotalea agarivorans</name>
    <name type="common">Thalassomonas agarivorans</name>
    <dbReference type="NCBI Taxonomy" id="349064"/>
    <lineage>
        <taxon>Bacteria</taxon>
        <taxon>Pseudomonadati</taxon>
        <taxon>Pseudomonadota</taxon>
        <taxon>Gammaproteobacteria</taxon>
        <taxon>Alteromonadales</taxon>
        <taxon>Colwelliaceae</taxon>
        <taxon>Thalassotalea</taxon>
    </lineage>
</organism>
<dbReference type="PANTHER" id="PTHR11562:SF17">
    <property type="entry name" value="RE54080P-RELATED"/>
    <property type="match status" value="1"/>
</dbReference>